<dbReference type="EMBL" id="REGN01010735">
    <property type="protein sequence ID" value="RMZ98509.1"/>
    <property type="molecule type" value="Genomic_DNA"/>
</dbReference>
<organism evidence="1 2">
    <name type="scientific">Brachionus plicatilis</name>
    <name type="common">Marine rotifer</name>
    <name type="synonym">Brachionus muelleri</name>
    <dbReference type="NCBI Taxonomy" id="10195"/>
    <lineage>
        <taxon>Eukaryota</taxon>
        <taxon>Metazoa</taxon>
        <taxon>Spiralia</taxon>
        <taxon>Gnathifera</taxon>
        <taxon>Rotifera</taxon>
        <taxon>Eurotatoria</taxon>
        <taxon>Monogononta</taxon>
        <taxon>Pseudotrocha</taxon>
        <taxon>Ploima</taxon>
        <taxon>Brachionidae</taxon>
        <taxon>Brachionus</taxon>
    </lineage>
</organism>
<name>A0A3M7PHH1_BRAPC</name>
<keyword evidence="2" id="KW-1185">Reference proteome</keyword>
<comment type="caution">
    <text evidence="1">The sequence shown here is derived from an EMBL/GenBank/DDBJ whole genome shotgun (WGS) entry which is preliminary data.</text>
</comment>
<evidence type="ECO:0000313" key="1">
    <source>
        <dbReference type="EMBL" id="RMZ98509.1"/>
    </source>
</evidence>
<dbReference type="AlphaFoldDB" id="A0A3M7PHH1"/>
<dbReference type="Proteomes" id="UP000276133">
    <property type="component" value="Unassembled WGS sequence"/>
</dbReference>
<proteinExistence type="predicted"/>
<protein>
    <submittedName>
        <fullName evidence="1">Uncharacterized protein</fullName>
    </submittedName>
</protein>
<gene>
    <name evidence="1" type="ORF">BpHYR1_006836</name>
</gene>
<evidence type="ECO:0000313" key="2">
    <source>
        <dbReference type="Proteomes" id="UP000276133"/>
    </source>
</evidence>
<accession>A0A3M7PHH1</accession>
<reference evidence="1 2" key="1">
    <citation type="journal article" date="2018" name="Sci. Rep.">
        <title>Genomic signatures of local adaptation to the degree of environmental predictability in rotifers.</title>
        <authorList>
            <person name="Franch-Gras L."/>
            <person name="Hahn C."/>
            <person name="Garcia-Roger E.M."/>
            <person name="Carmona M.J."/>
            <person name="Serra M."/>
            <person name="Gomez A."/>
        </authorList>
    </citation>
    <scope>NUCLEOTIDE SEQUENCE [LARGE SCALE GENOMIC DNA]</scope>
    <source>
        <strain evidence="1">HYR1</strain>
    </source>
</reference>
<sequence length="132" mass="15028">MNDFGIETKIENQECMTKNSKPLFSFSSSRNTNKKQQKLLTIIKKNSSKKKIKAYSGDINLILNQTNPAEIGKNINTQSIGLYRLCLSFLSILNFKYLFSYSAMNVSIYPDPSPGFKILNTEEEIYAKIAKK</sequence>